<evidence type="ECO:0000313" key="3">
    <source>
        <dbReference type="EMBL" id="CRH04381.1"/>
    </source>
</evidence>
<feature type="signal peptide" evidence="2">
    <location>
        <begin position="1"/>
        <end position="22"/>
    </location>
</feature>
<evidence type="ECO:0000256" key="2">
    <source>
        <dbReference type="SAM" id="SignalP"/>
    </source>
</evidence>
<keyword evidence="2" id="KW-0732">Signal</keyword>
<name>A0A1S7LEJ2_MAGMO</name>
<reference evidence="3" key="1">
    <citation type="submission" date="2015-04" db="EMBL/GenBank/DDBJ databases">
        <authorList>
            <person name="Syromyatnikov M.Y."/>
            <person name="Popov V.N."/>
        </authorList>
    </citation>
    <scope>NUCLEOTIDE SEQUENCE</scope>
    <source>
        <strain evidence="3">MO-1</strain>
    </source>
</reference>
<organism evidence="3">
    <name type="scientific">Magnetococcus massalia (strain MO-1)</name>
    <dbReference type="NCBI Taxonomy" id="451514"/>
    <lineage>
        <taxon>Bacteria</taxon>
        <taxon>Pseudomonadati</taxon>
        <taxon>Pseudomonadota</taxon>
        <taxon>Magnetococcia</taxon>
        <taxon>Magnetococcales</taxon>
        <taxon>Magnetococcaceae</taxon>
        <taxon>Magnetococcus</taxon>
    </lineage>
</organism>
<feature type="transmembrane region" description="Helical" evidence="1">
    <location>
        <begin position="41"/>
        <end position="61"/>
    </location>
</feature>
<keyword evidence="1" id="KW-0472">Membrane</keyword>
<keyword evidence="1" id="KW-1133">Transmembrane helix</keyword>
<accession>A0A1S7LEJ2</accession>
<protein>
    <submittedName>
        <fullName evidence="3">Uncharacterized protein</fullName>
    </submittedName>
</protein>
<evidence type="ECO:0000256" key="1">
    <source>
        <dbReference type="SAM" id="Phobius"/>
    </source>
</evidence>
<gene>
    <name evidence="3" type="ORF">MAGMO_0167</name>
</gene>
<feature type="chain" id="PRO_5012548990" evidence="2">
    <location>
        <begin position="23"/>
        <end position="71"/>
    </location>
</feature>
<dbReference type="AlphaFoldDB" id="A0A1S7LEJ2"/>
<proteinExistence type="predicted"/>
<keyword evidence="1" id="KW-0812">Transmembrane</keyword>
<sequence>MTQRWTQFLALLVAAMPGTLLAHTGEHAHAGFFHQIVEHPLGMVLVMALAIGGVVLGIKGLKGFVARRQRS</sequence>
<dbReference type="EMBL" id="LO017727">
    <property type="protein sequence ID" value="CRH04381.1"/>
    <property type="molecule type" value="Genomic_DNA"/>
</dbReference>